<sequence length="69" mass="7762">MKAFVLDTRLVRLFERLAALNPPVGQMVSALNVVLQQSGSHIESKQDFCDFIEQVERFQAESSSEGFSE</sequence>
<accession>A0A1B1C362</accession>
<protein>
    <submittedName>
        <fullName evidence="1">Uncharacterized protein</fullName>
    </submittedName>
</protein>
<name>A0A1B1C362_9VIBR</name>
<reference evidence="1" key="2">
    <citation type="submission" date="2016-06" db="EMBL/GenBank/DDBJ databases">
        <title>Adaptive Radiation by Waves of Gene Transfer Leads to Fine-Scale Resource Partitioning in Marine Microbes.</title>
        <authorList>
            <person name="Hehemann J.-H."/>
            <person name="Arevalo P."/>
            <person name="Datta M.S."/>
            <person name="Yu X."/>
            <person name="Corzett C.H."/>
            <person name="Henschel A."/>
            <person name="Preheim S.P."/>
            <person name="Timberlake S."/>
            <person name="Alm E.J."/>
            <person name="Polz M.F."/>
        </authorList>
    </citation>
    <scope>NUCLEOTIDE SEQUENCE</scope>
    <source>
        <strain evidence="1">9CS106</strain>
    </source>
</reference>
<dbReference type="EMBL" id="CP016230">
    <property type="protein sequence ID" value="ANP79255.1"/>
    <property type="molecule type" value="Genomic_DNA"/>
</dbReference>
<evidence type="ECO:0000313" key="1">
    <source>
        <dbReference type="EMBL" id="ANP79255.1"/>
    </source>
</evidence>
<gene>
    <name evidence="1" type="ORF">A134_23325</name>
</gene>
<dbReference type="AlphaFoldDB" id="A0A1B1C362"/>
<reference evidence="1" key="1">
    <citation type="journal article" date="2012" name="Science">
        <title>Ecological populations of bacteria act as socially cohesive units of antibiotic production and resistance.</title>
        <authorList>
            <person name="Cordero O.X."/>
            <person name="Wildschutte H."/>
            <person name="Kirkup B."/>
            <person name="Proehl S."/>
            <person name="Ngo L."/>
            <person name="Hussain F."/>
            <person name="Le Roux F."/>
            <person name="Mincer T."/>
            <person name="Polz M.F."/>
        </authorList>
    </citation>
    <scope>NUCLEOTIDE SEQUENCE</scope>
    <source>
        <strain evidence="1">9CS106</strain>
    </source>
</reference>
<organism evidence="1">
    <name type="scientific">Vibrio crassostreae 9CS106</name>
    <dbReference type="NCBI Taxonomy" id="1191300"/>
    <lineage>
        <taxon>Bacteria</taxon>
        <taxon>Pseudomonadati</taxon>
        <taxon>Pseudomonadota</taxon>
        <taxon>Gammaproteobacteria</taxon>
        <taxon>Vibrionales</taxon>
        <taxon>Vibrionaceae</taxon>
        <taxon>Vibrio</taxon>
    </lineage>
</organism>
<proteinExistence type="predicted"/>